<protein>
    <submittedName>
        <fullName evidence="1">Uncharacterized protein</fullName>
    </submittedName>
</protein>
<keyword evidence="2" id="KW-1185">Reference proteome</keyword>
<feature type="non-terminal residue" evidence="1">
    <location>
        <position position="1"/>
    </location>
</feature>
<reference evidence="1 2" key="1">
    <citation type="submission" date="2016-04" db="EMBL/GenBank/DDBJ databases">
        <title>A degradative enzymes factory behind the ericoid mycorrhizal symbiosis.</title>
        <authorList>
            <consortium name="DOE Joint Genome Institute"/>
            <person name="Martino E."/>
            <person name="Morin E."/>
            <person name="Grelet G."/>
            <person name="Kuo A."/>
            <person name="Kohler A."/>
            <person name="Daghino S."/>
            <person name="Barry K."/>
            <person name="Choi C."/>
            <person name="Cichocki N."/>
            <person name="Clum A."/>
            <person name="Copeland A."/>
            <person name="Hainaut M."/>
            <person name="Haridas S."/>
            <person name="Labutti K."/>
            <person name="Lindquist E."/>
            <person name="Lipzen A."/>
            <person name="Khouja H.-R."/>
            <person name="Murat C."/>
            <person name="Ohm R."/>
            <person name="Olson A."/>
            <person name="Spatafora J."/>
            <person name="Veneault-Fourrey C."/>
            <person name="Henrissat B."/>
            <person name="Grigoriev I."/>
            <person name="Martin F."/>
            <person name="Perotto S."/>
        </authorList>
    </citation>
    <scope>NUCLEOTIDE SEQUENCE [LARGE SCALE GENOMIC DNA]</scope>
    <source>
        <strain evidence="1 2">E</strain>
    </source>
</reference>
<dbReference type="RefSeq" id="XP_024734784.1">
    <property type="nucleotide sequence ID" value="XM_024875136.1"/>
</dbReference>
<dbReference type="GeneID" id="36583216"/>
<dbReference type="OrthoDB" id="3467153at2759"/>
<proteinExistence type="predicted"/>
<evidence type="ECO:0000313" key="2">
    <source>
        <dbReference type="Proteomes" id="UP000235371"/>
    </source>
</evidence>
<dbReference type="InParanoid" id="A0A2J6T4B9"/>
<sequence>LIWTPTSARSRISEGVVKRELFSYEERYINSRSYKHPNETVKLVGCKKMKIPSSETEDFEDHYYTNYHEIKKFESHFYDEANREIRIYFPVENALVEHGGKMIEANELGEFEMDSVDGDYAVLGRYQTDHVRGVDGNIIKDGVIFLADKVHPHRQLGNVYVYDFGYKDLHDHDYDLGKRCEKIWCKSKGCVKNHDGQNCSNKFGIKEGRCPFRSETCMDYNRPGTDCNKAHRAKYFLGSDCSIAVAKGHCYNEMLAAATGED</sequence>
<evidence type="ECO:0000313" key="1">
    <source>
        <dbReference type="EMBL" id="PMD57880.1"/>
    </source>
</evidence>
<dbReference type="AlphaFoldDB" id="A0A2J6T4B9"/>
<organism evidence="1 2">
    <name type="scientific">Hyaloscypha bicolor E</name>
    <dbReference type="NCBI Taxonomy" id="1095630"/>
    <lineage>
        <taxon>Eukaryota</taxon>
        <taxon>Fungi</taxon>
        <taxon>Dikarya</taxon>
        <taxon>Ascomycota</taxon>
        <taxon>Pezizomycotina</taxon>
        <taxon>Leotiomycetes</taxon>
        <taxon>Helotiales</taxon>
        <taxon>Hyaloscyphaceae</taxon>
        <taxon>Hyaloscypha</taxon>
        <taxon>Hyaloscypha bicolor</taxon>
    </lineage>
</organism>
<gene>
    <name evidence="1" type="ORF">K444DRAFT_533266</name>
</gene>
<name>A0A2J6T4B9_9HELO</name>
<dbReference type="EMBL" id="KZ613843">
    <property type="protein sequence ID" value="PMD57880.1"/>
    <property type="molecule type" value="Genomic_DNA"/>
</dbReference>
<accession>A0A2J6T4B9</accession>
<dbReference type="Proteomes" id="UP000235371">
    <property type="component" value="Unassembled WGS sequence"/>
</dbReference>